<dbReference type="AlphaFoldDB" id="A0A820I4T0"/>
<feature type="compositionally biased region" description="Low complexity" evidence="1">
    <location>
        <begin position="32"/>
        <end position="51"/>
    </location>
</feature>
<evidence type="ECO:0000313" key="2">
    <source>
        <dbReference type="EMBL" id="CAF4301601.1"/>
    </source>
</evidence>
<feature type="compositionally biased region" description="Low complexity" evidence="1">
    <location>
        <begin position="137"/>
        <end position="159"/>
    </location>
</feature>
<dbReference type="Proteomes" id="UP000663844">
    <property type="component" value="Unassembled WGS sequence"/>
</dbReference>
<dbReference type="EMBL" id="CAJOAZ010016145">
    <property type="protein sequence ID" value="CAF4301601.1"/>
    <property type="molecule type" value="Genomic_DNA"/>
</dbReference>
<feature type="non-terminal residue" evidence="2">
    <location>
        <position position="260"/>
    </location>
</feature>
<accession>A0A820I4T0</accession>
<protein>
    <recommendedName>
        <fullName evidence="4">C3H1-type domain-containing protein</fullName>
    </recommendedName>
</protein>
<organism evidence="2 3">
    <name type="scientific">Adineta steineri</name>
    <dbReference type="NCBI Taxonomy" id="433720"/>
    <lineage>
        <taxon>Eukaryota</taxon>
        <taxon>Metazoa</taxon>
        <taxon>Spiralia</taxon>
        <taxon>Gnathifera</taxon>
        <taxon>Rotifera</taxon>
        <taxon>Eurotatoria</taxon>
        <taxon>Bdelloidea</taxon>
        <taxon>Adinetida</taxon>
        <taxon>Adinetidae</taxon>
        <taxon>Adineta</taxon>
    </lineage>
</organism>
<evidence type="ECO:0008006" key="4">
    <source>
        <dbReference type="Google" id="ProtNLM"/>
    </source>
</evidence>
<gene>
    <name evidence="2" type="ORF">OXD698_LOCUS46126</name>
</gene>
<comment type="caution">
    <text evidence="2">The sequence shown here is derived from an EMBL/GenBank/DDBJ whole genome shotgun (WGS) entry which is preliminary data.</text>
</comment>
<reference evidence="2" key="1">
    <citation type="submission" date="2021-02" db="EMBL/GenBank/DDBJ databases">
        <authorList>
            <person name="Nowell W R."/>
        </authorList>
    </citation>
    <scope>NUCLEOTIDE SEQUENCE</scope>
</reference>
<feature type="non-terminal residue" evidence="2">
    <location>
        <position position="1"/>
    </location>
</feature>
<evidence type="ECO:0000256" key="1">
    <source>
        <dbReference type="SAM" id="MobiDB-lite"/>
    </source>
</evidence>
<feature type="region of interest" description="Disordered" evidence="1">
    <location>
        <begin position="32"/>
        <end position="53"/>
    </location>
</feature>
<proteinExistence type="predicted"/>
<feature type="region of interest" description="Disordered" evidence="1">
    <location>
        <begin position="201"/>
        <end position="260"/>
    </location>
</feature>
<sequence length="260" mass="28266">FPSANYFRDIPCPFFSRVACPRPPCHFKHVQVSSQSNLNTNTSSSSSSINIPPDANETLNKLINQLSSAAAASSTAATITPANSTPSIDITSMFQNSILQSLTAAFANALNSNTLLATTNNNNNEISEKIAQAINTQIQQQQQTQPAQPAQPTQTTNTAEAVYEYRPTPLAELERRRRNQQYQPPILTTIKSEAIDFDSDDYAHATFSPPSSSPPPTSLVQSEPIEEQKPKVSTAPKFQPITSNNIPKPAQPSITDDKHS</sequence>
<name>A0A820I4T0_9BILA</name>
<evidence type="ECO:0000313" key="3">
    <source>
        <dbReference type="Proteomes" id="UP000663844"/>
    </source>
</evidence>
<feature type="region of interest" description="Disordered" evidence="1">
    <location>
        <begin position="137"/>
        <end position="164"/>
    </location>
</feature>